<dbReference type="GO" id="GO:0016491">
    <property type="term" value="F:oxidoreductase activity"/>
    <property type="evidence" value="ECO:0007669"/>
    <property type="project" value="UniProtKB-KW"/>
</dbReference>
<dbReference type="InterPro" id="IPR006076">
    <property type="entry name" value="FAD-dep_OxRdtase"/>
</dbReference>
<dbReference type="InterPro" id="IPR036188">
    <property type="entry name" value="FAD/NAD-bd_sf"/>
</dbReference>
<evidence type="ECO:0000313" key="3">
    <source>
        <dbReference type="EMBL" id="RST30506.1"/>
    </source>
</evidence>
<protein>
    <submittedName>
        <fullName evidence="3">FAD-binding oxidoreductase</fullName>
    </submittedName>
</protein>
<dbReference type="Gene3D" id="3.50.50.60">
    <property type="entry name" value="FAD/NAD(P)-binding domain"/>
    <property type="match status" value="1"/>
</dbReference>
<dbReference type="OrthoDB" id="7421214at2"/>
<comment type="caution">
    <text evidence="3">The sequence shown here is derived from an EMBL/GenBank/DDBJ whole genome shotgun (WGS) entry which is preliminary data.</text>
</comment>
<dbReference type="RefSeq" id="WP_126718338.1">
    <property type="nucleotide sequence ID" value="NZ_RWJF01000001.1"/>
</dbReference>
<organism evidence="3 4">
    <name type="scientific">Sphingomonas ginkgonis</name>
    <dbReference type="NCBI Taxonomy" id="2315330"/>
    <lineage>
        <taxon>Bacteria</taxon>
        <taxon>Pseudomonadati</taxon>
        <taxon>Pseudomonadota</taxon>
        <taxon>Alphaproteobacteria</taxon>
        <taxon>Sphingomonadales</taxon>
        <taxon>Sphingomonadaceae</taxon>
        <taxon>Sphingomonas</taxon>
    </lineage>
</organism>
<dbReference type="AlphaFoldDB" id="A0A429V987"/>
<name>A0A429V987_9SPHN</name>
<sequence length="372" mass="39407">MDRFDVVIVGAGIAGASLAARLAGRCSVLLLETEDQPGYHTSGRSAAFWQASYGGAAILPLTLASRAPLAAGWPLAEEETGWLRRRGALHLVGAGDETAELVAVLRLADPDWHEVDRARLEAVAPGIAPRFERALAEPSTTDIDTGGLLAACLATVRRRAGRIETRAQLRSARRDGEGWRVETASGSLAAGTIVNAAGAWGDAVARCCGVAPVGLSPRRRTVVQLRLARTALRDLPLLIHEGAEGFYVKGEADNRVWVSPLDETADEPCDAAAHEEDVAIAIDRFERALGWPIEAVERKWAGLRTFSGPGWPAPMVGPDPAHPGFAWAVGLGGWGFQTAPALSAIAAAALLREPLPPLPANGRPADYLFRRS</sequence>
<accession>A0A429V987</accession>
<dbReference type="PANTHER" id="PTHR13847:SF287">
    <property type="entry name" value="FAD-DEPENDENT OXIDOREDUCTASE DOMAIN-CONTAINING PROTEIN 1"/>
    <property type="match status" value="1"/>
</dbReference>
<dbReference type="Gene3D" id="3.30.9.10">
    <property type="entry name" value="D-Amino Acid Oxidase, subunit A, domain 2"/>
    <property type="match status" value="1"/>
</dbReference>
<keyword evidence="1" id="KW-0560">Oxidoreductase</keyword>
<gene>
    <name evidence="3" type="ORF">HMF7854_06420</name>
</gene>
<reference evidence="3 4" key="1">
    <citation type="submission" date="2018-12" db="EMBL/GenBank/DDBJ databases">
        <title>Sphingomonas sp. HMF7854 Genome sequencing and assembly.</title>
        <authorList>
            <person name="Cha I."/>
            <person name="Kang H."/>
            <person name="Kim H."/>
            <person name="Kang J."/>
            <person name="Joh K."/>
        </authorList>
    </citation>
    <scope>NUCLEOTIDE SEQUENCE [LARGE SCALE GENOMIC DNA]</scope>
    <source>
        <strain evidence="3 4">HMF7854</strain>
    </source>
</reference>
<dbReference type="SUPFAM" id="SSF51905">
    <property type="entry name" value="FAD/NAD(P)-binding domain"/>
    <property type="match status" value="1"/>
</dbReference>
<evidence type="ECO:0000259" key="2">
    <source>
        <dbReference type="Pfam" id="PF01266"/>
    </source>
</evidence>
<feature type="domain" description="FAD dependent oxidoreductase" evidence="2">
    <location>
        <begin position="5"/>
        <end position="348"/>
    </location>
</feature>
<keyword evidence="4" id="KW-1185">Reference proteome</keyword>
<dbReference type="Pfam" id="PF01266">
    <property type="entry name" value="DAO"/>
    <property type="match status" value="1"/>
</dbReference>
<dbReference type="GO" id="GO:0005737">
    <property type="term" value="C:cytoplasm"/>
    <property type="evidence" value="ECO:0007669"/>
    <property type="project" value="TreeGrafter"/>
</dbReference>
<proteinExistence type="predicted"/>
<evidence type="ECO:0000256" key="1">
    <source>
        <dbReference type="ARBA" id="ARBA00023002"/>
    </source>
</evidence>
<dbReference type="Proteomes" id="UP000274661">
    <property type="component" value="Unassembled WGS sequence"/>
</dbReference>
<evidence type="ECO:0000313" key="4">
    <source>
        <dbReference type="Proteomes" id="UP000274661"/>
    </source>
</evidence>
<dbReference type="EMBL" id="RWJF01000001">
    <property type="protein sequence ID" value="RST30506.1"/>
    <property type="molecule type" value="Genomic_DNA"/>
</dbReference>
<dbReference type="PANTHER" id="PTHR13847">
    <property type="entry name" value="SARCOSINE DEHYDROGENASE-RELATED"/>
    <property type="match status" value="1"/>
</dbReference>